<proteinExistence type="predicted"/>
<protein>
    <submittedName>
        <fullName evidence="1">Uncharacterized protein</fullName>
    </submittedName>
</protein>
<evidence type="ECO:0000313" key="2">
    <source>
        <dbReference type="Proteomes" id="UP001162992"/>
    </source>
</evidence>
<dbReference type="Proteomes" id="UP001162992">
    <property type="component" value="Chromosome 1"/>
</dbReference>
<organism evidence="1 2">
    <name type="scientific">Diphasiastrum complanatum</name>
    <name type="common">Issler's clubmoss</name>
    <name type="synonym">Lycopodium complanatum</name>
    <dbReference type="NCBI Taxonomy" id="34168"/>
    <lineage>
        <taxon>Eukaryota</taxon>
        <taxon>Viridiplantae</taxon>
        <taxon>Streptophyta</taxon>
        <taxon>Embryophyta</taxon>
        <taxon>Tracheophyta</taxon>
        <taxon>Lycopodiopsida</taxon>
        <taxon>Lycopodiales</taxon>
        <taxon>Lycopodiaceae</taxon>
        <taxon>Lycopodioideae</taxon>
        <taxon>Diphasiastrum</taxon>
    </lineage>
</organism>
<dbReference type="EMBL" id="CM055092">
    <property type="protein sequence ID" value="KAJ7569003.1"/>
    <property type="molecule type" value="Genomic_DNA"/>
</dbReference>
<keyword evidence="2" id="KW-1185">Reference proteome</keyword>
<name>A0ACC2ERH0_DIPCM</name>
<comment type="caution">
    <text evidence="1">The sequence shown here is derived from an EMBL/GenBank/DDBJ whole genome shotgun (WGS) entry which is preliminary data.</text>
</comment>
<reference evidence="2" key="1">
    <citation type="journal article" date="2024" name="Proc. Natl. Acad. Sci. U.S.A.">
        <title>Extraordinary preservation of gene collinearity over three hundred million years revealed in homosporous lycophytes.</title>
        <authorList>
            <person name="Li C."/>
            <person name="Wickell D."/>
            <person name="Kuo L.Y."/>
            <person name="Chen X."/>
            <person name="Nie B."/>
            <person name="Liao X."/>
            <person name="Peng D."/>
            <person name="Ji J."/>
            <person name="Jenkins J."/>
            <person name="Williams M."/>
            <person name="Shu S."/>
            <person name="Plott C."/>
            <person name="Barry K."/>
            <person name="Rajasekar S."/>
            <person name="Grimwood J."/>
            <person name="Han X."/>
            <person name="Sun S."/>
            <person name="Hou Z."/>
            <person name="He W."/>
            <person name="Dai G."/>
            <person name="Sun C."/>
            <person name="Schmutz J."/>
            <person name="Leebens-Mack J.H."/>
            <person name="Li F.W."/>
            <person name="Wang L."/>
        </authorList>
    </citation>
    <scope>NUCLEOTIDE SEQUENCE [LARGE SCALE GENOMIC DNA]</scope>
    <source>
        <strain evidence="2">cv. PW_Plant_1</strain>
    </source>
</reference>
<evidence type="ECO:0000313" key="1">
    <source>
        <dbReference type="EMBL" id="KAJ7569003.1"/>
    </source>
</evidence>
<sequence>MTKAWSGAGAWADDAEQAEAEAKTTAAFAAPEAFPSLGEAVSAKPQKKKKHQTITLSELLVGKPVGPGSKSRQLPDSHKLTTKEMMMLPTGPRDRSDEEPQSGGLGGGFKDYGGYRGSDRDQERNPNGDPGYGERNRGFGGGFERERAVGGFGRDRDDASSRADENADWGAAKKFVPSQGGGGFDDDRRSGRSSDRDLPSRADEVENWGSAKKFTPANDLDQRSSKFGFEDMRRGYGEGFSSRGGYQEAPSRRGAWDSGAESDRWSRRNQSENGFSELSERPRLVLQPRSRNVNDDESFSQNAKPLYETADTTTKARSNPFGSARPREEVLAEKGQECVKTDSDSSAIHKDSRSSSSHSSRPATPDSSVDLPVKPHPRVNPFGDAKPREVLLQEKGEDWRKIDFELEHRSVDRPLSDEEKRLKDEIDFLSEQLKMEKNELGPEEKLNAAGQKQSIQFQIYVKERELEQLMRALDDKIRFSQRGGEKPVSHSRRPKAGTGMVYEPPHGETGAADVWTRQSNGDQYGRGRDRFESKAWQK</sequence>
<gene>
    <name evidence="1" type="ORF">O6H91_01G056900</name>
</gene>
<accession>A0ACC2ERH0</accession>